<evidence type="ECO:0000256" key="1">
    <source>
        <dbReference type="SAM" id="MobiDB-lite"/>
    </source>
</evidence>
<feature type="compositionally biased region" description="Basic and acidic residues" evidence="1">
    <location>
        <begin position="60"/>
        <end position="74"/>
    </location>
</feature>
<organism evidence="2 3">
    <name type="scientific">Ilex paraguariensis</name>
    <name type="common">yerba mate</name>
    <dbReference type="NCBI Taxonomy" id="185542"/>
    <lineage>
        <taxon>Eukaryota</taxon>
        <taxon>Viridiplantae</taxon>
        <taxon>Streptophyta</taxon>
        <taxon>Embryophyta</taxon>
        <taxon>Tracheophyta</taxon>
        <taxon>Spermatophyta</taxon>
        <taxon>Magnoliopsida</taxon>
        <taxon>eudicotyledons</taxon>
        <taxon>Gunneridae</taxon>
        <taxon>Pentapetalae</taxon>
        <taxon>asterids</taxon>
        <taxon>campanulids</taxon>
        <taxon>Aquifoliales</taxon>
        <taxon>Aquifoliaceae</taxon>
        <taxon>Ilex</taxon>
    </lineage>
</organism>
<dbReference type="Proteomes" id="UP001642360">
    <property type="component" value="Unassembled WGS sequence"/>
</dbReference>
<sequence>MDHGDKIVGNNMLEKRKKKRKRKQAEDHRFETVEGLRGSKRREHKKQRLEAMKKKHKKVDAREDLDFPGRDLIKFGRHPKLPMTRHKRGSVPFTGSRELQEAERMDVKAGDPPSSTRDYITFTIVPVIVIMQGC</sequence>
<dbReference type="PANTHER" id="PTHR37218:SF2">
    <property type="entry name" value="COILED-COIL PROTEIN"/>
    <property type="match status" value="1"/>
</dbReference>
<comment type="caution">
    <text evidence="2">The sequence shown here is derived from an EMBL/GenBank/DDBJ whole genome shotgun (WGS) entry which is preliminary data.</text>
</comment>
<dbReference type="EMBL" id="CAUOFW020001749">
    <property type="protein sequence ID" value="CAK9148483.1"/>
    <property type="molecule type" value="Genomic_DNA"/>
</dbReference>
<evidence type="ECO:0000313" key="3">
    <source>
        <dbReference type="Proteomes" id="UP001642360"/>
    </source>
</evidence>
<name>A0ABC8S0H5_9AQUA</name>
<feature type="compositionally biased region" description="Basic residues" evidence="1">
    <location>
        <begin position="38"/>
        <end position="59"/>
    </location>
</feature>
<evidence type="ECO:0000313" key="2">
    <source>
        <dbReference type="EMBL" id="CAK9148483.1"/>
    </source>
</evidence>
<keyword evidence="3" id="KW-1185">Reference proteome</keyword>
<dbReference type="AlphaFoldDB" id="A0ABC8S0H5"/>
<protein>
    <submittedName>
        <fullName evidence="2">Uncharacterized protein</fullName>
    </submittedName>
</protein>
<feature type="region of interest" description="Disordered" evidence="1">
    <location>
        <begin position="1"/>
        <end position="114"/>
    </location>
</feature>
<proteinExistence type="predicted"/>
<feature type="compositionally biased region" description="Basic and acidic residues" evidence="1">
    <location>
        <begin position="24"/>
        <end position="34"/>
    </location>
</feature>
<gene>
    <name evidence="2" type="ORF">ILEXP_LOCUS16423</name>
</gene>
<accession>A0ABC8S0H5</accession>
<feature type="compositionally biased region" description="Basic residues" evidence="1">
    <location>
        <begin position="75"/>
        <end position="89"/>
    </location>
</feature>
<dbReference type="PANTHER" id="PTHR37218">
    <property type="entry name" value="COILED-COIL PROTEIN"/>
    <property type="match status" value="1"/>
</dbReference>
<reference evidence="2 3" key="1">
    <citation type="submission" date="2024-02" db="EMBL/GenBank/DDBJ databases">
        <authorList>
            <person name="Vignale AGUSTIN F."/>
            <person name="Sosa J E."/>
            <person name="Modenutti C."/>
        </authorList>
    </citation>
    <scope>NUCLEOTIDE SEQUENCE [LARGE SCALE GENOMIC DNA]</scope>
</reference>
<feature type="compositionally biased region" description="Basic and acidic residues" evidence="1">
    <location>
        <begin position="98"/>
        <end position="109"/>
    </location>
</feature>